<feature type="region of interest" description="Disordered" evidence="2">
    <location>
        <begin position="62"/>
        <end position="94"/>
    </location>
</feature>
<feature type="region of interest" description="Disordered" evidence="2">
    <location>
        <begin position="386"/>
        <end position="406"/>
    </location>
</feature>
<dbReference type="GeneTree" id="ENSGT00940000160585"/>
<evidence type="ECO:0000259" key="3">
    <source>
        <dbReference type="SMART" id="SM01175"/>
    </source>
</evidence>
<name>A0A6I8RAI6_XENTR</name>
<dbReference type="Pfam" id="PF13901">
    <property type="entry name" value="RH_dom"/>
    <property type="match status" value="1"/>
</dbReference>
<dbReference type="Ensembl" id="ENSXETT00000090529">
    <property type="protein sequence ID" value="ENSXETP00000078907"/>
    <property type="gene ID" value="ENSXETG00000038667"/>
</dbReference>
<evidence type="ECO:0000256" key="2">
    <source>
        <dbReference type="SAM" id="MobiDB-lite"/>
    </source>
</evidence>
<dbReference type="AlphaFoldDB" id="A0A6I8RAI6"/>
<dbReference type="Pfam" id="PF21054">
    <property type="entry name" value="RUBC_PIKBD"/>
    <property type="match status" value="2"/>
</dbReference>
<dbReference type="PANTHER" id="PTHR45971">
    <property type="entry name" value="PHOX (PX) DOMAIN-CONTAINING PROTEIN"/>
    <property type="match status" value="1"/>
</dbReference>
<gene>
    <name evidence="4" type="primary">rubcnl</name>
</gene>
<reference evidence="4" key="1">
    <citation type="journal article" date="2010" name="Science">
        <title>The genome of the Western clawed frog Xenopus tropicalis.</title>
        <authorList>
            <person name="Hellsten U."/>
            <person name="Harland R.M."/>
            <person name="Gilchrist M.J."/>
            <person name="Hendrix D."/>
            <person name="Jurka J."/>
            <person name="Kapitonov V."/>
            <person name="Ovcharenko I."/>
            <person name="Putnam N.H."/>
            <person name="Shu S."/>
            <person name="Taher L."/>
            <person name="Blitz I.L."/>
            <person name="Blumberg B."/>
            <person name="Dichmann D.S."/>
            <person name="Dubchak I."/>
            <person name="Amaya E."/>
            <person name="Detter J.C."/>
            <person name="Fletcher R."/>
            <person name="Gerhard D.S."/>
            <person name="Goodstein D."/>
            <person name="Graves T."/>
            <person name="Grigoriev I.V."/>
            <person name="Grimwood J."/>
            <person name="Kawashima T."/>
            <person name="Lindquist E."/>
            <person name="Lucas S.M."/>
            <person name="Mead P.E."/>
            <person name="Mitros T."/>
            <person name="Ogino H."/>
            <person name="Ohta Y."/>
            <person name="Poliakov A.V."/>
            <person name="Pollet N."/>
            <person name="Robert J."/>
            <person name="Salamov A."/>
            <person name="Sater A.K."/>
            <person name="Schmutz J."/>
            <person name="Terry A."/>
            <person name="Vize P.D."/>
            <person name="Warren W.C."/>
            <person name="Wells D."/>
            <person name="Wills A."/>
            <person name="Wilson R.K."/>
            <person name="Zimmerman L.B."/>
            <person name="Zorn A.M."/>
            <person name="Grainger R."/>
            <person name="Grammer T."/>
            <person name="Khokha M.K."/>
            <person name="Richardson P.M."/>
            <person name="Rokhsar D.S."/>
        </authorList>
    </citation>
    <scope>NUCLEOTIDE SEQUENCE [LARGE SCALE GENOMIC DNA]</scope>
    <source>
        <strain evidence="4">Nigerian</strain>
    </source>
</reference>
<dbReference type="GO" id="GO:0006914">
    <property type="term" value="P:autophagy"/>
    <property type="evidence" value="ECO:0007669"/>
    <property type="project" value="UniProtKB-KW"/>
</dbReference>
<dbReference type="InterPro" id="IPR048569">
    <property type="entry name" value="RUBC_PIKBD"/>
</dbReference>
<dbReference type="InParanoid" id="A0A6I8RAI6"/>
<evidence type="ECO:0000313" key="4">
    <source>
        <dbReference type="Ensembl" id="ENSXETP00000078907"/>
    </source>
</evidence>
<sequence>MDIPSSPLNILPRMATVQFRTDDLPRPAVIGLSGSCGSYPNSATAIKEILASVLHIPTTTKSTLVDPQDDSDLEDWEDGTSGELNDDSDSDSDCDQINSTLQKDMRLKRSSVSWVNLETECTEAGPSDLITAPSTAANALPFLKPDLCTEGQNISDITSQVNFSGTGLQREARRFSSPNIASLCFDQSMINCTTAIPDLPLSTADLHSKDIKLVRRRSQSFSSILKALDTSLTGSTEILHQSTENTFEPTVNLENENAHLLVADLFISVVENLKSRLQSMHYEQVIAERRPSCSRSCKNHPMNLFTPRQKIPSESAASVDSGYEGLVAMQHNFPADSFTEHSSKLYSEWPSFTDATVEELEHPAVWHNSPMDYISEPDSKHRALWQNPPQDMSTAHDSKDTVSPSSDHVEKAAKYYAEWQKSTNNTANYNSKCCWVCEGCNEYNEFVIIEMIDDKKEAAMESSAEMERDIPAPGSNSAEQTLKKLYRAFRQQWLQYEAEMALVGPPAPNTEKNNDFLPEELESSLTLAEEIKKFRMREAEEWAPPRFQIINTINPSPKRDVIVASQNYMCAGCGTKVEPRYTNRLRYCEYLGKYFCDCCHSNAFSSIPSRILLKFNFGKYHVSNFSKNVVDSIWQSHKFNVLSENPEIYKKVKDLSRIKELQERLIPMKRLLCTCRFASSVLKEFKDHPHHLTEELDLFTLSDLFNVKQKLLMPALQKLMATAVAHVANCELCQAKGFICEFCHGSDVIFPFQTEMCRRCEVCKTCYHKKCFSTRDCPKCHRIERRKALKRSSSPSLHHCDDAFLH</sequence>
<feature type="domain" description="Rubicon Homology" evidence="3">
    <location>
        <begin position="586"/>
        <end position="787"/>
    </location>
</feature>
<dbReference type="InterPro" id="IPR025258">
    <property type="entry name" value="RH_dom"/>
</dbReference>
<accession>A0A6I8RAI6</accession>
<dbReference type="SMART" id="SM01175">
    <property type="entry name" value="DUF4206"/>
    <property type="match status" value="1"/>
</dbReference>
<dbReference type="Bgee" id="ENSXETG00000038667">
    <property type="expression patterns" value="Expressed in egg cell and 14 other cell types or tissues"/>
</dbReference>
<feature type="compositionally biased region" description="Acidic residues" evidence="2">
    <location>
        <begin position="67"/>
        <end position="94"/>
    </location>
</feature>
<dbReference type="InterPro" id="IPR052428">
    <property type="entry name" value="Autophagy_HostDef_Reg"/>
</dbReference>
<dbReference type="FunCoup" id="A0A6I8RAI6">
    <property type="interactions" value="493"/>
</dbReference>
<proteinExistence type="predicted"/>
<evidence type="ECO:0000256" key="1">
    <source>
        <dbReference type="ARBA" id="ARBA00023006"/>
    </source>
</evidence>
<dbReference type="PANTHER" id="PTHR45971:SF2">
    <property type="entry name" value="PROTEIN ASSOCIATED WITH UVRAG AS AUTOPHAGY ENHANCER"/>
    <property type="match status" value="1"/>
</dbReference>
<keyword evidence="1" id="KW-0072">Autophagy</keyword>
<reference evidence="4" key="2">
    <citation type="submission" date="2020-05" db="UniProtKB">
        <authorList>
            <consortium name="Ensembl"/>
        </authorList>
    </citation>
    <scope>IDENTIFICATION</scope>
</reference>
<organism evidence="4">
    <name type="scientific">Xenopus tropicalis</name>
    <name type="common">Western clawed frog</name>
    <name type="synonym">Silurana tropicalis</name>
    <dbReference type="NCBI Taxonomy" id="8364"/>
    <lineage>
        <taxon>Eukaryota</taxon>
        <taxon>Metazoa</taxon>
        <taxon>Chordata</taxon>
        <taxon>Craniata</taxon>
        <taxon>Vertebrata</taxon>
        <taxon>Euteleostomi</taxon>
        <taxon>Amphibia</taxon>
        <taxon>Batrachia</taxon>
        <taxon>Anura</taxon>
        <taxon>Pipoidea</taxon>
        <taxon>Pipidae</taxon>
        <taxon>Xenopodinae</taxon>
        <taxon>Xenopus</taxon>
        <taxon>Silurana</taxon>
    </lineage>
</organism>
<protein>
    <submittedName>
        <fullName evidence="4">RUN and cysteine rich domain containing beclin 1 interacting protein like</fullName>
    </submittedName>
</protein>